<sequence length="263" mass="29431">MSDIKLYMLQSGSLKCKVHNIKMNQGDGADYEIPVPFFLITHPAGHTIIDGGNAVEVAENPHAYWGRIADVYYPVLRKEDGCVDQLRRLGIDPEDVRYVLQSHLHLDHTGAIGRFPNATHIVQRSEYEYAFTPDWFARDGYIRADFDRPNLKWQFLNGAADDYHDIYGDGTLTTVFTPGHAPGHQSFLVRLPSSRPVLLTIDAAYTLDHWNQKALPGFLASAVDSVRSVQKLHGIANKTGAEVVTGHDPDAWPMFKKAPAFYA</sequence>
<dbReference type="STRING" id="582667.SAMN05192568_103758"/>
<dbReference type="PANTHER" id="PTHR42978">
    <property type="entry name" value="QUORUM-QUENCHING LACTONASE YTNP-RELATED-RELATED"/>
    <property type="match status" value="1"/>
</dbReference>
<comment type="similarity">
    <text evidence="2">Belongs to the metallo-beta-lactamase superfamily.</text>
</comment>
<dbReference type="CDD" id="cd07729">
    <property type="entry name" value="AHL_lactonase_MBL-fold"/>
    <property type="match status" value="1"/>
</dbReference>
<comment type="cofactor">
    <cofactor evidence="1">
        <name>Zn(2+)</name>
        <dbReference type="ChEBI" id="CHEBI:29105"/>
    </cofactor>
</comment>
<evidence type="ECO:0000256" key="3">
    <source>
        <dbReference type="ARBA" id="ARBA00022723"/>
    </source>
</evidence>
<dbReference type="GO" id="GO:0016787">
    <property type="term" value="F:hydrolase activity"/>
    <property type="evidence" value="ECO:0007669"/>
    <property type="project" value="UniProtKB-KW"/>
</dbReference>
<dbReference type="Gene3D" id="3.60.15.10">
    <property type="entry name" value="Ribonuclease Z/Hydroxyacylglutathione hydrolase-like"/>
    <property type="match status" value="1"/>
</dbReference>
<dbReference type="GO" id="GO:0046872">
    <property type="term" value="F:metal ion binding"/>
    <property type="evidence" value="ECO:0007669"/>
    <property type="project" value="UniProtKB-KW"/>
</dbReference>
<keyword evidence="4" id="KW-0378">Hydrolase</keyword>
<evidence type="ECO:0000259" key="6">
    <source>
        <dbReference type="SMART" id="SM00849"/>
    </source>
</evidence>
<dbReference type="SUPFAM" id="SSF56281">
    <property type="entry name" value="Metallo-hydrolase/oxidoreductase"/>
    <property type="match status" value="1"/>
</dbReference>
<dbReference type="NCBIfam" id="NF045700">
    <property type="entry name" value="AHLLactAttM"/>
    <property type="match status" value="1"/>
</dbReference>
<keyword evidence="3" id="KW-0479">Metal-binding</keyword>
<dbReference type="AlphaFoldDB" id="A0A1I4RSH3"/>
<dbReference type="EMBL" id="FOTK01000037">
    <property type="protein sequence ID" value="SFM55217.1"/>
    <property type="molecule type" value="Genomic_DNA"/>
</dbReference>
<evidence type="ECO:0000313" key="8">
    <source>
        <dbReference type="Proteomes" id="UP000199048"/>
    </source>
</evidence>
<dbReference type="InterPro" id="IPR001279">
    <property type="entry name" value="Metallo-B-lactamas"/>
</dbReference>
<dbReference type="Pfam" id="PF00753">
    <property type="entry name" value="Lactamase_B"/>
    <property type="match status" value="1"/>
</dbReference>
<feature type="domain" description="Metallo-beta-lactamase" evidence="6">
    <location>
        <begin position="34"/>
        <end position="247"/>
    </location>
</feature>
<dbReference type="InterPro" id="IPR051013">
    <property type="entry name" value="MBL_superfamily_lactonases"/>
</dbReference>
<dbReference type="Proteomes" id="UP000199048">
    <property type="component" value="Unassembled WGS sequence"/>
</dbReference>
<dbReference type="InterPro" id="IPR054889">
    <property type="entry name" value="AHLLactAttM"/>
</dbReference>
<evidence type="ECO:0000256" key="4">
    <source>
        <dbReference type="ARBA" id="ARBA00022801"/>
    </source>
</evidence>
<gene>
    <name evidence="7" type="ORF">SAMN05192568_103758</name>
</gene>
<evidence type="ECO:0000256" key="2">
    <source>
        <dbReference type="ARBA" id="ARBA00007749"/>
    </source>
</evidence>
<dbReference type="InterPro" id="IPR036866">
    <property type="entry name" value="RibonucZ/Hydroxyglut_hydro"/>
</dbReference>
<keyword evidence="5" id="KW-0862">Zinc</keyword>
<evidence type="ECO:0000313" key="7">
    <source>
        <dbReference type="EMBL" id="SFM55217.1"/>
    </source>
</evidence>
<dbReference type="PANTHER" id="PTHR42978:SF2">
    <property type="entry name" value="102 KBASES UNSTABLE REGION: FROM 1 TO 119443"/>
    <property type="match status" value="1"/>
</dbReference>
<protein>
    <submittedName>
        <fullName evidence="7">Metallo-beta-lactamase superfamily protein</fullName>
    </submittedName>
</protein>
<dbReference type="RefSeq" id="WP_167367831.1">
    <property type="nucleotide sequence ID" value="NZ_FOTK01000037.1"/>
</dbReference>
<accession>A0A1I4RSH3</accession>
<proteinExistence type="inferred from homology"/>
<evidence type="ECO:0000256" key="5">
    <source>
        <dbReference type="ARBA" id="ARBA00022833"/>
    </source>
</evidence>
<dbReference type="SMART" id="SM00849">
    <property type="entry name" value="Lactamase_B"/>
    <property type="match status" value="1"/>
</dbReference>
<organism evidence="7 8">
    <name type="scientific">Methylobacterium pseudosasicola</name>
    <dbReference type="NCBI Taxonomy" id="582667"/>
    <lineage>
        <taxon>Bacteria</taxon>
        <taxon>Pseudomonadati</taxon>
        <taxon>Pseudomonadota</taxon>
        <taxon>Alphaproteobacteria</taxon>
        <taxon>Hyphomicrobiales</taxon>
        <taxon>Methylobacteriaceae</taxon>
        <taxon>Methylobacterium</taxon>
    </lineage>
</organism>
<name>A0A1I4RSH3_9HYPH</name>
<evidence type="ECO:0000256" key="1">
    <source>
        <dbReference type="ARBA" id="ARBA00001947"/>
    </source>
</evidence>
<keyword evidence="8" id="KW-1185">Reference proteome</keyword>
<reference evidence="8" key="1">
    <citation type="submission" date="2016-10" db="EMBL/GenBank/DDBJ databases">
        <authorList>
            <person name="Varghese N."/>
            <person name="Submissions S."/>
        </authorList>
    </citation>
    <scope>NUCLEOTIDE SEQUENCE [LARGE SCALE GENOMIC DNA]</scope>
    <source>
        <strain evidence="8">BL36</strain>
    </source>
</reference>